<dbReference type="GO" id="GO:0008324">
    <property type="term" value="F:monoatomic cation transmembrane transporter activity"/>
    <property type="evidence" value="ECO:0007669"/>
    <property type="project" value="InterPro"/>
</dbReference>
<dbReference type="NCBIfam" id="NF006518">
    <property type="entry name" value="PRK08965.1-2"/>
    <property type="match status" value="1"/>
</dbReference>
<dbReference type="RefSeq" id="WP_166271069.1">
    <property type="nucleotide sequence ID" value="NZ_CP048029.1"/>
</dbReference>
<proteinExistence type="inferred from homology"/>
<evidence type="ECO:0000256" key="4">
    <source>
        <dbReference type="ARBA" id="ARBA00022692"/>
    </source>
</evidence>
<evidence type="ECO:0000256" key="5">
    <source>
        <dbReference type="ARBA" id="ARBA00022989"/>
    </source>
</evidence>
<organism evidence="8 9">
    <name type="scientific">Caldichromatium japonicum</name>
    <dbReference type="NCBI Taxonomy" id="2699430"/>
    <lineage>
        <taxon>Bacteria</taxon>
        <taxon>Pseudomonadati</taxon>
        <taxon>Pseudomonadota</taxon>
        <taxon>Gammaproteobacteria</taxon>
        <taxon>Chromatiales</taxon>
        <taxon>Chromatiaceae</taxon>
        <taxon>Caldichromatium</taxon>
    </lineage>
</organism>
<sequence>MNRWLPHPFLSLLLAFIWVLLANSLSPGQIALGVLLGWLIPLFTSRFWPERTIIHHPLTLLGFVLIVCGDILIANVQVAWLIIRGPRHIRPAFVVVPLDLRSEIGISLLANTISLTPGTVSSWLSPDRRFLVVQGLDVPDPEALVAVIKRRYETPLRKVFESC</sequence>
<feature type="transmembrane region" description="Helical" evidence="7">
    <location>
        <begin position="57"/>
        <end position="83"/>
    </location>
</feature>
<name>A0A6G7VEH4_9GAMM</name>
<evidence type="ECO:0000256" key="3">
    <source>
        <dbReference type="ARBA" id="ARBA00022475"/>
    </source>
</evidence>
<dbReference type="Proteomes" id="UP000502699">
    <property type="component" value="Chromosome"/>
</dbReference>
<evidence type="ECO:0000313" key="9">
    <source>
        <dbReference type="Proteomes" id="UP000502699"/>
    </source>
</evidence>
<dbReference type="Pfam" id="PF01899">
    <property type="entry name" value="MNHE"/>
    <property type="match status" value="1"/>
</dbReference>
<keyword evidence="5 7" id="KW-1133">Transmembrane helix</keyword>
<dbReference type="EMBL" id="CP048029">
    <property type="protein sequence ID" value="QIK38310.1"/>
    <property type="molecule type" value="Genomic_DNA"/>
</dbReference>
<comment type="subcellular location">
    <subcellularLocation>
        <location evidence="1">Cell membrane</location>
        <topology evidence="1">Multi-pass membrane protein</topology>
    </subcellularLocation>
</comment>
<keyword evidence="4 7" id="KW-0812">Transmembrane</keyword>
<gene>
    <name evidence="8" type="ORF">GWK36_10350</name>
</gene>
<protein>
    <submittedName>
        <fullName evidence="8">Na+/H+ antiporter subunit E</fullName>
    </submittedName>
</protein>
<dbReference type="KEGG" id="cjap:GWK36_10350"/>
<dbReference type="PANTHER" id="PTHR34584:SF1">
    <property type="entry name" value="NA(+)_H(+) ANTIPORTER SUBUNIT E1"/>
    <property type="match status" value="1"/>
</dbReference>
<keyword evidence="3" id="KW-1003">Cell membrane</keyword>
<dbReference type="AlphaFoldDB" id="A0A6G7VEH4"/>
<evidence type="ECO:0000256" key="2">
    <source>
        <dbReference type="ARBA" id="ARBA00006228"/>
    </source>
</evidence>
<accession>A0A6G7VEH4</accession>
<evidence type="ECO:0000256" key="7">
    <source>
        <dbReference type="SAM" id="Phobius"/>
    </source>
</evidence>
<comment type="similarity">
    <text evidence="2">Belongs to the CPA3 antiporters (TC 2.A.63) subunit E family.</text>
</comment>
<dbReference type="InterPro" id="IPR002758">
    <property type="entry name" value="Cation_antiport_E"/>
</dbReference>
<keyword evidence="9" id="KW-1185">Reference proteome</keyword>
<evidence type="ECO:0000313" key="8">
    <source>
        <dbReference type="EMBL" id="QIK38310.1"/>
    </source>
</evidence>
<dbReference type="PANTHER" id="PTHR34584">
    <property type="entry name" value="NA(+)/H(+) ANTIPORTER SUBUNIT E1"/>
    <property type="match status" value="1"/>
</dbReference>
<evidence type="ECO:0000256" key="6">
    <source>
        <dbReference type="ARBA" id="ARBA00023136"/>
    </source>
</evidence>
<dbReference type="PIRSF" id="PIRSF019239">
    <property type="entry name" value="MrpE"/>
    <property type="match status" value="1"/>
</dbReference>
<evidence type="ECO:0000256" key="1">
    <source>
        <dbReference type="ARBA" id="ARBA00004651"/>
    </source>
</evidence>
<dbReference type="GO" id="GO:0005886">
    <property type="term" value="C:plasma membrane"/>
    <property type="evidence" value="ECO:0007669"/>
    <property type="project" value="UniProtKB-SubCell"/>
</dbReference>
<reference evidence="9" key="1">
    <citation type="submission" date="2020-01" db="EMBL/GenBank/DDBJ databases">
        <title>Caldichromatium gen. nov., sp. nov., a thermophilic purple sulfur bacterium member of the family Chromatiaceae isolated from Nakabusa hot spring, Japan.</title>
        <authorList>
            <person name="Saini M.K."/>
            <person name="Hanada S."/>
            <person name="Tank M."/>
        </authorList>
    </citation>
    <scope>NUCLEOTIDE SEQUENCE [LARGE SCALE GENOMIC DNA]</scope>
    <source>
        <strain evidence="9">No.7</strain>
    </source>
</reference>
<keyword evidence="6 7" id="KW-0472">Membrane</keyword>